<comment type="caution">
    <text evidence="2">The sequence shown here is derived from an EMBL/GenBank/DDBJ whole genome shotgun (WGS) entry which is preliminary data.</text>
</comment>
<keyword evidence="1" id="KW-1133">Transmembrane helix</keyword>
<dbReference type="AlphaFoldDB" id="A0A1A0HG71"/>
<dbReference type="EMBL" id="LXTC01000001">
    <property type="protein sequence ID" value="OBA23164.1"/>
    <property type="molecule type" value="Genomic_DNA"/>
</dbReference>
<proteinExistence type="predicted"/>
<dbReference type="GO" id="GO:0005743">
    <property type="term" value="C:mitochondrial inner membrane"/>
    <property type="evidence" value="ECO:0007669"/>
    <property type="project" value="TreeGrafter"/>
</dbReference>
<dbReference type="PANTHER" id="PTHR28523:SF1">
    <property type="entry name" value="CYTOCHROME C OXIDASE ASSEMBLY FACTOR 1"/>
    <property type="match status" value="1"/>
</dbReference>
<dbReference type="OrthoDB" id="2100652at2759"/>
<gene>
    <name evidence="2" type="ORF">METBIDRAFT_38284</name>
</gene>
<keyword evidence="1" id="KW-0812">Transmembrane</keyword>
<dbReference type="InterPro" id="IPR014807">
    <property type="entry name" value="Coa1"/>
</dbReference>
<dbReference type="PANTHER" id="PTHR28523">
    <property type="entry name" value="CYTOCHROME C OXIDASE ASSEMBLY FACTOR 1"/>
    <property type="match status" value="1"/>
</dbReference>
<keyword evidence="3" id="KW-1185">Reference proteome</keyword>
<dbReference type="Pfam" id="PF08695">
    <property type="entry name" value="Coa1"/>
    <property type="match status" value="1"/>
</dbReference>
<name>A0A1A0HG71_9ASCO</name>
<dbReference type="GO" id="GO:0033617">
    <property type="term" value="P:mitochondrial respiratory chain complex IV assembly"/>
    <property type="evidence" value="ECO:0007669"/>
    <property type="project" value="InterPro"/>
</dbReference>
<reference evidence="2 3" key="1">
    <citation type="submission" date="2016-05" db="EMBL/GenBank/DDBJ databases">
        <title>Comparative genomics of biotechnologically important yeasts.</title>
        <authorList>
            <consortium name="DOE Joint Genome Institute"/>
            <person name="Riley R."/>
            <person name="Haridas S."/>
            <person name="Wolfe K.H."/>
            <person name="Lopes M.R."/>
            <person name="Hittinger C.T."/>
            <person name="Goker M."/>
            <person name="Salamov A."/>
            <person name="Wisecaver J."/>
            <person name="Long T.M."/>
            <person name="Aerts A.L."/>
            <person name="Barry K."/>
            <person name="Choi C."/>
            <person name="Clum A."/>
            <person name="Coughlan A.Y."/>
            <person name="Deshpande S."/>
            <person name="Douglass A.P."/>
            <person name="Hanson S.J."/>
            <person name="Klenk H.-P."/>
            <person name="LaButti K."/>
            <person name="Lapidus A."/>
            <person name="Lindquist E."/>
            <person name="Lipzen A."/>
            <person name="Meier-kolthoff J.P."/>
            <person name="Ohm R.A."/>
            <person name="Otillar R.P."/>
            <person name="Pangilinan J."/>
            <person name="Peng Y."/>
            <person name="Rokas A."/>
            <person name="Rosa C.A."/>
            <person name="Scheuner C."/>
            <person name="Sibirny A.A."/>
            <person name="Slot J.C."/>
            <person name="Stielow J.B."/>
            <person name="Sun H."/>
            <person name="Kurtzman C.P."/>
            <person name="Blackwell M."/>
            <person name="Grigoriev I.V."/>
            <person name="Jeffries T.W."/>
        </authorList>
    </citation>
    <scope>NUCLEOTIDE SEQUENCE [LARGE SCALE GENOMIC DNA]</scope>
    <source>
        <strain evidence="2 3">NRRL YB-4993</strain>
    </source>
</reference>
<dbReference type="RefSeq" id="XP_018713645.1">
    <property type="nucleotide sequence ID" value="XM_018856982.1"/>
</dbReference>
<evidence type="ECO:0000313" key="3">
    <source>
        <dbReference type="Proteomes" id="UP000092555"/>
    </source>
</evidence>
<keyword evidence="1" id="KW-0472">Membrane</keyword>
<evidence type="ECO:0008006" key="4">
    <source>
        <dbReference type="Google" id="ProtNLM"/>
    </source>
</evidence>
<evidence type="ECO:0000256" key="1">
    <source>
        <dbReference type="SAM" id="Phobius"/>
    </source>
</evidence>
<accession>A0A1A0HG71</accession>
<feature type="transmembrane region" description="Helical" evidence="1">
    <location>
        <begin position="67"/>
        <end position="85"/>
    </location>
</feature>
<dbReference type="InterPro" id="IPR042432">
    <property type="entry name" value="Coa1_fungi"/>
</dbReference>
<dbReference type="Proteomes" id="UP000092555">
    <property type="component" value="Unassembled WGS sequence"/>
</dbReference>
<evidence type="ECO:0000313" key="2">
    <source>
        <dbReference type="EMBL" id="OBA23164.1"/>
    </source>
</evidence>
<sequence length="189" mass="21297">MLRSLFARQGLSRTAAFKPRLSNFAMLRHASAPAAPAEAQPDFSAKTVSLDRELPDPFADKKKNKKYFLLYGVGVAVSCAIIFNYEKTQSPIINSVLYCLRRSEEAKLSLGPNIGFASSWPWVWGELNAVKGIIDVEFKVKGDKQVATLKLKANRENKLVPFEVKHIYLEYPDGKQLDLRNDPSIDFEF</sequence>
<dbReference type="STRING" id="869754.A0A1A0HG71"/>
<dbReference type="GeneID" id="30029958"/>
<protein>
    <recommendedName>
        <fullName evidence="4">DUF1783-domain-containing protein</fullName>
    </recommendedName>
</protein>
<organism evidence="2 3">
    <name type="scientific">Metschnikowia bicuspidata var. bicuspidata NRRL YB-4993</name>
    <dbReference type="NCBI Taxonomy" id="869754"/>
    <lineage>
        <taxon>Eukaryota</taxon>
        <taxon>Fungi</taxon>
        <taxon>Dikarya</taxon>
        <taxon>Ascomycota</taxon>
        <taxon>Saccharomycotina</taxon>
        <taxon>Pichiomycetes</taxon>
        <taxon>Metschnikowiaceae</taxon>
        <taxon>Metschnikowia</taxon>
    </lineage>
</organism>